<proteinExistence type="predicted"/>
<reference evidence="3" key="1">
    <citation type="journal article" date="2019" name="Int. J. Syst. Evol. Microbiol.">
        <title>The Global Catalogue of Microorganisms (GCM) 10K type strain sequencing project: providing services to taxonomists for standard genome sequencing and annotation.</title>
        <authorList>
            <consortium name="The Broad Institute Genomics Platform"/>
            <consortium name="The Broad Institute Genome Sequencing Center for Infectious Disease"/>
            <person name="Wu L."/>
            <person name="Ma J."/>
        </authorList>
    </citation>
    <scope>NUCLEOTIDE SEQUENCE [LARGE SCALE GENOMIC DNA]</scope>
    <source>
        <strain evidence="3">TBRC 1276</strain>
    </source>
</reference>
<feature type="region of interest" description="Disordered" evidence="1">
    <location>
        <begin position="1"/>
        <end position="48"/>
    </location>
</feature>
<keyword evidence="3" id="KW-1185">Reference proteome</keyword>
<organism evidence="2 3">
    <name type="scientific">Nonomuraea purpurea</name>
    <dbReference type="NCBI Taxonomy" id="1849276"/>
    <lineage>
        <taxon>Bacteria</taxon>
        <taxon>Bacillati</taxon>
        <taxon>Actinomycetota</taxon>
        <taxon>Actinomycetes</taxon>
        <taxon>Streptosporangiales</taxon>
        <taxon>Streptosporangiaceae</taxon>
        <taxon>Nonomuraea</taxon>
    </lineage>
</organism>
<accession>A0ABV8GQZ2</accession>
<evidence type="ECO:0000256" key="1">
    <source>
        <dbReference type="SAM" id="MobiDB-lite"/>
    </source>
</evidence>
<gene>
    <name evidence="2" type="ORF">ACFOY2_45815</name>
</gene>
<evidence type="ECO:0000313" key="3">
    <source>
        <dbReference type="Proteomes" id="UP001595851"/>
    </source>
</evidence>
<name>A0ABV8GQZ2_9ACTN</name>
<dbReference type="RefSeq" id="WP_379534444.1">
    <property type="nucleotide sequence ID" value="NZ_JBHSBI010000036.1"/>
</dbReference>
<dbReference type="EMBL" id="JBHSBI010000036">
    <property type="protein sequence ID" value="MFC4014609.1"/>
    <property type="molecule type" value="Genomic_DNA"/>
</dbReference>
<protein>
    <submittedName>
        <fullName evidence="2">Uncharacterized protein</fullName>
    </submittedName>
</protein>
<dbReference type="Proteomes" id="UP001595851">
    <property type="component" value="Unassembled WGS sequence"/>
</dbReference>
<evidence type="ECO:0000313" key="2">
    <source>
        <dbReference type="EMBL" id="MFC4014609.1"/>
    </source>
</evidence>
<sequence>MNARTRRPLPEVEEDIPLDHGVGPTAETKLPAVPEPVESLPSEQEPKIGVIVDRPTELFESPSGPEFKPAPEGIGEEEERAHYERIVRDAHAAHESAQQRADRYLALSAGQALREIRGKRLYESLGYQTFEEYTDNHLEISRMHVYRLIRGVRVYLALPKVHELSFRQKDVLGRAKDAEAIQAVWDKASAAGDTSPSGLKAARDELAIELAPTDKPGSPEAGAAPAVTLPKVRKALEKFFNVEALERVAASAKKPEDVEEIAAALEVAAAKLREAAGH</sequence>
<comment type="caution">
    <text evidence="2">The sequence shown here is derived from an EMBL/GenBank/DDBJ whole genome shotgun (WGS) entry which is preliminary data.</text>
</comment>